<dbReference type="RefSeq" id="WP_244917657.1">
    <property type="nucleotide sequence ID" value="NZ_QQAV01000001.1"/>
</dbReference>
<proteinExistence type="predicted"/>
<feature type="region of interest" description="Disordered" evidence="1">
    <location>
        <begin position="18"/>
        <end position="54"/>
    </location>
</feature>
<name>A0A370FSN3_9BURK</name>
<keyword evidence="2" id="KW-0472">Membrane</keyword>
<feature type="transmembrane region" description="Helical" evidence="2">
    <location>
        <begin position="94"/>
        <end position="114"/>
    </location>
</feature>
<comment type="caution">
    <text evidence="3">The sequence shown here is derived from an EMBL/GenBank/DDBJ whole genome shotgun (WGS) entry which is preliminary data.</text>
</comment>
<reference evidence="3 4" key="1">
    <citation type="submission" date="2018-07" db="EMBL/GenBank/DDBJ databases">
        <title>Genomic Encyclopedia of Type Strains, Phase IV (KMG-IV): sequencing the most valuable type-strain genomes for metagenomic binning, comparative biology and taxonomic classification.</title>
        <authorList>
            <person name="Goeker M."/>
        </authorList>
    </citation>
    <scope>NUCLEOTIDE SEQUENCE [LARGE SCALE GENOMIC DNA]</scope>
    <source>
        <strain evidence="3 4">DSM 21352</strain>
    </source>
</reference>
<feature type="transmembrane region" description="Helical" evidence="2">
    <location>
        <begin position="69"/>
        <end position="88"/>
    </location>
</feature>
<dbReference type="AlphaFoldDB" id="A0A370FSN3"/>
<evidence type="ECO:0000256" key="2">
    <source>
        <dbReference type="SAM" id="Phobius"/>
    </source>
</evidence>
<protein>
    <submittedName>
        <fullName evidence="3">Uncharacterized protein DUF4260</fullName>
    </submittedName>
</protein>
<gene>
    <name evidence="3" type="ORF">DFR41_1011125</name>
</gene>
<accession>A0A370FSN3</accession>
<evidence type="ECO:0000313" key="3">
    <source>
        <dbReference type="EMBL" id="RDI29369.1"/>
    </source>
</evidence>
<evidence type="ECO:0000313" key="4">
    <source>
        <dbReference type="Proteomes" id="UP000255265"/>
    </source>
</evidence>
<dbReference type="InterPro" id="IPR025356">
    <property type="entry name" value="DUF4260"/>
</dbReference>
<keyword evidence="4" id="KW-1185">Reference proteome</keyword>
<keyword evidence="2" id="KW-1133">Transmembrane helix</keyword>
<dbReference type="Pfam" id="PF14079">
    <property type="entry name" value="DUF4260"/>
    <property type="match status" value="1"/>
</dbReference>
<organism evidence="3 4">
    <name type="scientific">Pseudacidovorax intermedius</name>
    <dbReference type="NCBI Taxonomy" id="433924"/>
    <lineage>
        <taxon>Bacteria</taxon>
        <taxon>Pseudomonadati</taxon>
        <taxon>Pseudomonadota</taxon>
        <taxon>Betaproteobacteria</taxon>
        <taxon>Burkholderiales</taxon>
        <taxon>Comamonadaceae</taxon>
        <taxon>Pseudacidovorax</taxon>
    </lineage>
</organism>
<feature type="compositionally biased region" description="Basic and acidic residues" evidence="1">
    <location>
        <begin position="27"/>
        <end position="39"/>
    </location>
</feature>
<keyword evidence="2" id="KW-0812">Transmembrane</keyword>
<dbReference type="STRING" id="433924.NS331_17600"/>
<evidence type="ECO:0000256" key="1">
    <source>
        <dbReference type="SAM" id="MobiDB-lite"/>
    </source>
</evidence>
<sequence>MAEALLGRQADWAAAEVGHGPASGEHPGPDPRAEARAMGEAESMAGRRNPSHRAVPTVDAGAVQGGVRLLLRAEGAALLVFAVLAYTQLAPGQWGRFAALLLLPDLAMLGYLAGPAIGARAYNAAHSVVGPVLLAAAGFALPTQAAMLWPLAAIWLAHVGLDRLLGYGLKYGRGFGHTHLGRLGPRDPW</sequence>
<dbReference type="EMBL" id="QQAV01000001">
    <property type="protein sequence ID" value="RDI29369.1"/>
    <property type="molecule type" value="Genomic_DNA"/>
</dbReference>
<dbReference type="Proteomes" id="UP000255265">
    <property type="component" value="Unassembled WGS sequence"/>
</dbReference>